<feature type="domain" description="DUF7053" evidence="1">
    <location>
        <begin position="3"/>
        <end position="178"/>
    </location>
</feature>
<dbReference type="PANTHER" id="PTHR38117:SF1">
    <property type="entry name" value="DUF3074 DOMAIN-CONTAINING PROTEIN"/>
    <property type="match status" value="1"/>
</dbReference>
<sequence length="232" mass="25682">MSAKHHVHFAASIPPHIDRSDVIAALQDHSTTLTLQALTTGHKKLPDTAPEVLRDTYWYPTDINPVHTYSVTECVTVMPGVGQWGKKNLTFPCCYQDIPTGIKTRAVVSGVTMRADYRVIQGGADAEIDGEGQGIGDAEWVLVEDAEVSCSWWLMPFVKGKMEQAHRDICRKVIEKVEMQRRQDDLAKSVGRGQQLSQRHTVSANAVRVEADANETQEVELPAPGSQKIFYG</sequence>
<dbReference type="EMBL" id="JAKIXB020000025">
    <property type="protein sequence ID" value="KAL1597622.1"/>
    <property type="molecule type" value="Genomic_DNA"/>
</dbReference>
<evidence type="ECO:0000259" key="1">
    <source>
        <dbReference type="Pfam" id="PF23155"/>
    </source>
</evidence>
<dbReference type="Proteomes" id="UP001521222">
    <property type="component" value="Unassembled WGS sequence"/>
</dbReference>
<organism evidence="2 3">
    <name type="scientific">Nothophoma quercina</name>
    <dbReference type="NCBI Taxonomy" id="749835"/>
    <lineage>
        <taxon>Eukaryota</taxon>
        <taxon>Fungi</taxon>
        <taxon>Dikarya</taxon>
        <taxon>Ascomycota</taxon>
        <taxon>Pezizomycotina</taxon>
        <taxon>Dothideomycetes</taxon>
        <taxon>Pleosporomycetidae</taxon>
        <taxon>Pleosporales</taxon>
        <taxon>Pleosporineae</taxon>
        <taxon>Didymellaceae</taxon>
        <taxon>Nothophoma</taxon>
    </lineage>
</organism>
<dbReference type="InterPro" id="IPR055481">
    <property type="entry name" value="DUF7053"/>
</dbReference>
<dbReference type="Pfam" id="PF23155">
    <property type="entry name" value="DUF7053"/>
    <property type="match status" value="1"/>
</dbReference>
<reference evidence="2 3" key="1">
    <citation type="submission" date="2024-02" db="EMBL/GenBank/DDBJ databases">
        <title>De novo assembly and annotation of 12 fungi associated with fruit tree decline syndrome in Ontario, Canada.</title>
        <authorList>
            <person name="Sulman M."/>
            <person name="Ellouze W."/>
            <person name="Ilyukhin E."/>
        </authorList>
    </citation>
    <scope>NUCLEOTIDE SEQUENCE [LARGE SCALE GENOMIC DNA]</scope>
    <source>
        <strain evidence="2 3">M97-236</strain>
    </source>
</reference>
<proteinExistence type="predicted"/>
<dbReference type="PANTHER" id="PTHR38117">
    <property type="entry name" value="NACHT AND WD40 DOMAIN PROTEIN"/>
    <property type="match status" value="1"/>
</dbReference>
<gene>
    <name evidence="2" type="ORF">SLS59_007320</name>
</gene>
<comment type="caution">
    <text evidence="2">The sequence shown here is derived from an EMBL/GenBank/DDBJ whole genome shotgun (WGS) entry which is preliminary data.</text>
</comment>
<evidence type="ECO:0000313" key="3">
    <source>
        <dbReference type="Proteomes" id="UP001521222"/>
    </source>
</evidence>
<name>A0ABR3QZQ5_9PLEO</name>
<protein>
    <recommendedName>
        <fullName evidence="1">DUF7053 domain-containing protein</fullName>
    </recommendedName>
</protein>
<keyword evidence="3" id="KW-1185">Reference proteome</keyword>
<accession>A0ABR3QZQ5</accession>
<evidence type="ECO:0000313" key="2">
    <source>
        <dbReference type="EMBL" id="KAL1597622.1"/>
    </source>
</evidence>